<dbReference type="STRING" id="1223802.SUTH_03435"/>
<dbReference type="HOGENOM" id="CLU_1102224_0_0_4"/>
<protein>
    <recommendedName>
        <fullName evidence="2">Tll0287-like domain-containing protein</fullName>
    </recommendedName>
</protein>
<reference evidence="3 4" key="1">
    <citation type="journal article" date="2014" name="Syst. Appl. Microbiol.">
        <title>Complete genomes of freshwater sulfur oxidizers Sulfuricella denitrificans skB26 and Sulfuritalea hydrogenivorans sk43H: genetic insights into the sulfur oxidation pathway of betaproteobacteria.</title>
        <authorList>
            <person name="Watanabe T."/>
            <person name="Kojima H."/>
            <person name="Fukui M."/>
        </authorList>
    </citation>
    <scope>NUCLEOTIDE SEQUENCE [LARGE SCALE GENOMIC DNA]</scope>
    <source>
        <strain evidence="3">DSM22779</strain>
    </source>
</reference>
<evidence type="ECO:0000259" key="2">
    <source>
        <dbReference type="Pfam" id="PF11845"/>
    </source>
</evidence>
<dbReference type="KEGG" id="shd:SUTH_03435"/>
<evidence type="ECO:0000256" key="1">
    <source>
        <dbReference type="SAM" id="SignalP"/>
    </source>
</evidence>
<dbReference type="OrthoDB" id="9773456at2"/>
<dbReference type="EMBL" id="AP012547">
    <property type="protein sequence ID" value="BAO31205.1"/>
    <property type="molecule type" value="Genomic_DNA"/>
</dbReference>
<dbReference type="InterPro" id="IPR021796">
    <property type="entry name" value="Tll0287-like_dom"/>
</dbReference>
<organism evidence="3 4">
    <name type="scientific">Sulfuritalea hydrogenivorans sk43H</name>
    <dbReference type="NCBI Taxonomy" id="1223802"/>
    <lineage>
        <taxon>Bacteria</taxon>
        <taxon>Pseudomonadati</taxon>
        <taxon>Pseudomonadota</taxon>
        <taxon>Betaproteobacteria</taxon>
        <taxon>Nitrosomonadales</taxon>
        <taxon>Sterolibacteriaceae</taxon>
        <taxon>Sulfuritalea</taxon>
    </lineage>
</organism>
<feature type="domain" description="Tll0287-like" evidence="2">
    <location>
        <begin position="107"/>
        <end position="251"/>
    </location>
</feature>
<sequence>MIRRASALAMLLTLTLPAAAEQVGARAKGGFPESFFMEKVPRAEANATAEKLARAVMAARMIIFAYAGKIVDPTLGDKGLSGDALESQWRSAVEPDLIDASPSQKKIFEKLFWAGRQVMDNNQERINTKGVGWKNFLPAKWEREMGQVFAARTGIIIKQPGRAYRSPMNAPDDTERAALEHYVKAGHGENKPLTSFAKWGKQEVYRHMEPIRLIPACLGCHGKPKGEPDMLGFEKDGLEAGDVIGVMSVTVGLSD</sequence>
<dbReference type="Pfam" id="PF11845">
    <property type="entry name" value="Tll0287-like"/>
    <property type="match status" value="1"/>
</dbReference>
<keyword evidence="4" id="KW-1185">Reference proteome</keyword>
<accession>W0SK97</accession>
<dbReference type="AlphaFoldDB" id="W0SK97"/>
<evidence type="ECO:0000313" key="4">
    <source>
        <dbReference type="Proteomes" id="UP000031637"/>
    </source>
</evidence>
<gene>
    <name evidence="3" type="ORF">SUTH_03435</name>
</gene>
<feature type="signal peptide" evidence="1">
    <location>
        <begin position="1"/>
        <end position="20"/>
    </location>
</feature>
<proteinExistence type="predicted"/>
<keyword evidence="1" id="KW-0732">Signal</keyword>
<evidence type="ECO:0000313" key="3">
    <source>
        <dbReference type="EMBL" id="BAO31205.1"/>
    </source>
</evidence>
<dbReference type="RefSeq" id="WP_084207481.1">
    <property type="nucleotide sequence ID" value="NZ_AP012547.1"/>
</dbReference>
<name>W0SK97_9PROT</name>
<dbReference type="Gene3D" id="3.30.450.290">
    <property type="match status" value="1"/>
</dbReference>
<dbReference type="Proteomes" id="UP000031637">
    <property type="component" value="Chromosome"/>
</dbReference>
<feature type="chain" id="PRO_5004795913" description="Tll0287-like domain-containing protein" evidence="1">
    <location>
        <begin position="21"/>
        <end position="255"/>
    </location>
</feature>